<keyword evidence="3" id="KW-1185">Reference proteome</keyword>
<organism evidence="2 3">
    <name type="scientific">Cotesia glomerata</name>
    <name type="common">Lepidopteran parasitic wasp</name>
    <name type="synonym">Apanteles glomeratus</name>
    <dbReference type="NCBI Taxonomy" id="32391"/>
    <lineage>
        <taxon>Eukaryota</taxon>
        <taxon>Metazoa</taxon>
        <taxon>Ecdysozoa</taxon>
        <taxon>Arthropoda</taxon>
        <taxon>Hexapoda</taxon>
        <taxon>Insecta</taxon>
        <taxon>Pterygota</taxon>
        <taxon>Neoptera</taxon>
        <taxon>Endopterygota</taxon>
        <taxon>Hymenoptera</taxon>
        <taxon>Apocrita</taxon>
        <taxon>Ichneumonoidea</taxon>
        <taxon>Braconidae</taxon>
        <taxon>Microgastrinae</taxon>
        <taxon>Cotesia</taxon>
    </lineage>
</organism>
<dbReference type="AlphaFoldDB" id="A0AAV7J1N5"/>
<protein>
    <submittedName>
        <fullName evidence="2">Uncharacterized protein</fullName>
    </submittedName>
</protein>
<evidence type="ECO:0000313" key="2">
    <source>
        <dbReference type="EMBL" id="KAH0564688.1"/>
    </source>
</evidence>
<dbReference type="EMBL" id="JAHXZJ010000002">
    <property type="protein sequence ID" value="KAH0564688.1"/>
    <property type="molecule type" value="Genomic_DNA"/>
</dbReference>
<evidence type="ECO:0000256" key="1">
    <source>
        <dbReference type="SAM" id="MobiDB-lite"/>
    </source>
</evidence>
<reference evidence="2 3" key="1">
    <citation type="journal article" date="2021" name="J. Hered.">
        <title>A chromosome-level genome assembly of the parasitoid wasp, Cotesia glomerata (Hymenoptera: Braconidae).</title>
        <authorList>
            <person name="Pinto B.J."/>
            <person name="Weis J.J."/>
            <person name="Gamble T."/>
            <person name="Ode P.J."/>
            <person name="Paul R."/>
            <person name="Zaspel J.M."/>
        </authorList>
    </citation>
    <scope>NUCLEOTIDE SEQUENCE [LARGE SCALE GENOMIC DNA]</scope>
    <source>
        <strain evidence="2">CgM1</strain>
    </source>
</reference>
<dbReference type="Proteomes" id="UP000826195">
    <property type="component" value="Unassembled WGS sequence"/>
</dbReference>
<name>A0AAV7J1N5_COTGL</name>
<feature type="region of interest" description="Disordered" evidence="1">
    <location>
        <begin position="40"/>
        <end position="68"/>
    </location>
</feature>
<evidence type="ECO:0000313" key="3">
    <source>
        <dbReference type="Proteomes" id="UP000826195"/>
    </source>
</evidence>
<comment type="caution">
    <text evidence="2">The sequence shown here is derived from an EMBL/GenBank/DDBJ whole genome shotgun (WGS) entry which is preliminary data.</text>
</comment>
<proteinExistence type="predicted"/>
<feature type="compositionally biased region" description="Low complexity" evidence="1">
    <location>
        <begin position="40"/>
        <end position="50"/>
    </location>
</feature>
<sequence length="182" mass="20115">MCGCVRNVCGRSELQPGKVVPEVHPHQLYPLAGKWGVSSLPASSSSSPPSLEERLKSVHPVNTQPHRPVPTQLHVQLGNFLASVVRSRTFYGTLADNICEEYPDKHCWNGERVGELPHELEYEIYQVLNYANRVTKRLVSLISCDIAGRWVISSLNLSLVTVNLRPPAKAPELTRLSGLASV</sequence>
<gene>
    <name evidence="2" type="ORF">KQX54_013457</name>
</gene>
<accession>A0AAV7J1N5</accession>